<dbReference type="InterPro" id="IPR022496">
    <property type="entry name" value="T6A_TsaB"/>
</dbReference>
<feature type="region of interest" description="Disordered" evidence="1">
    <location>
        <begin position="209"/>
        <end position="234"/>
    </location>
</feature>
<protein>
    <submittedName>
        <fullName evidence="3">tRNA threonylcarbamoyladenosine biosynthesis protein TsaB</fullName>
    </submittedName>
</protein>
<dbReference type="CDD" id="cd24032">
    <property type="entry name" value="ASKHA_NBD_TsaB"/>
    <property type="match status" value="1"/>
</dbReference>
<dbReference type="Pfam" id="PF00814">
    <property type="entry name" value="TsaD"/>
    <property type="match status" value="1"/>
</dbReference>
<gene>
    <name evidence="3" type="ORF">FHR98_002862</name>
</gene>
<dbReference type="RefSeq" id="WP_183417386.1">
    <property type="nucleotide sequence ID" value="NZ_JACHXA010000009.1"/>
</dbReference>
<feature type="domain" description="Gcp-like" evidence="2">
    <location>
        <begin position="36"/>
        <end position="131"/>
    </location>
</feature>
<evidence type="ECO:0000313" key="3">
    <source>
        <dbReference type="EMBL" id="MBB3066554.1"/>
    </source>
</evidence>
<evidence type="ECO:0000259" key="2">
    <source>
        <dbReference type="Pfam" id="PF00814"/>
    </source>
</evidence>
<dbReference type="NCBIfam" id="TIGR03725">
    <property type="entry name" value="T6A_YeaZ"/>
    <property type="match status" value="1"/>
</dbReference>
<dbReference type="InterPro" id="IPR043129">
    <property type="entry name" value="ATPase_NBD"/>
</dbReference>
<dbReference type="Proteomes" id="UP000581135">
    <property type="component" value="Unassembled WGS sequence"/>
</dbReference>
<dbReference type="GO" id="GO:0002949">
    <property type="term" value="P:tRNA threonylcarbamoyladenosine modification"/>
    <property type="evidence" value="ECO:0007669"/>
    <property type="project" value="InterPro"/>
</dbReference>
<evidence type="ECO:0000256" key="1">
    <source>
        <dbReference type="SAM" id="MobiDB-lite"/>
    </source>
</evidence>
<proteinExistence type="predicted"/>
<dbReference type="InterPro" id="IPR000905">
    <property type="entry name" value="Gcp-like_dom"/>
</dbReference>
<keyword evidence="4" id="KW-1185">Reference proteome</keyword>
<evidence type="ECO:0000313" key="4">
    <source>
        <dbReference type="Proteomes" id="UP000581135"/>
    </source>
</evidence>
<dbReference type="Gene3D" id="3.30.420.40">
    <property type="match status" value="2"/>
</dbReference>
<sequence length="234" mass="25027">MADNLRILAFDTSGNSCAAAVLEGDRILAAEQQLMERGQAERLVPMIETVLETAKLSHDQLDALAVTTGPGAFTGVRIGLATARGYGLALGLPQIGASSLEVLAAATTPAERRDRALLILIDAKRRDFFAQLFDENLIPMGNPFSASSETLVAQLPAMPLLITGSGCDQAEPALDRHPFDIRRSAAPSYCQAVILARLAATRYSTNNGKTQPAPLYLRSPDVTLPSKDPRKTEK</sequence>
<name>A0A839SY56_9PROT</name>
<accession>A0A839SY56</accession>
<organism evidence="3 4">
    <name type="scientific">Limibacillus halophilus</name>
    <dbReference type="NCBI Taxonomy" id="1579333"/>
    <lineage>
        <taxon>Bacteria</taxon>
        <taxon>Pseudomonadati</taxon>
        <taxon>Pseudomonadota</taxon>
        <taxon>Alphaproteobacteria</taxon>
        <taxon>Rhodospirillales</taxon>
        <taxon>Rhodovibrionaceae</taxon>
        <taxon>Limibacillus</taxon>
    </lineage>
</organism>
<reference evidence="3 4" key="1">
    <citation type="submission" date="2020-08" db="EMBL/GenBank/DDBJ databases">
        <title>Genomic Encyclopedia of Type Strains, Phase III (KMG-III): the genomes of soil and plant-associated and newly described type strains.</title>
        <authorList>
            <person name="Whitman W."/>
        </authorList>
    </citation>
    <scope>NUCLEOTIDE SEQUENCE [LARGE SCALE GENOMIC DNA]</scope>
    <source>
        <strain evidence="3 4">CECT 8803</strain>
    </source>
</reference>
<dbReference type="AlphaFoldDB" id="A0A839SY56"/>
<comment type="caution">
    <text evidence="3">The sequence shown here is derived from an EMBL/GenBank/DDBJ whole genome shotgun (WGS) entry which is preliminary data.</text>
</comment>
<dbReference type="PANTHER" id="PTHR11735">
    <property type="entry name" value="TRNA N6-ADENOSINE THREONYLCARBAMOYLTRANSFERASE"/>
    <property type="match status" value="1"/>
</dbReference>
<dbReference type="GO" id="GO:0005829">
    <property type="term" value="C:cytosol"/>
    <property type="evidence" value="ECO:0007669"/>
    <property type="project" value="TreeGrafter"/>
</dbReference>
<dbReference type="PANTHER" id="PTHR11735:SF11">
    <property type="entry name" value="TRNA THREONYLCARBAMOYLADENOSINE BIOSYNTHESIS PROTEIN TSAB"/>
    <property type="match status" value="1"/>
</dbReference>
<dbReference type="SUPFAM" id="SSF53067">
    <property type="entry name" value="Actin-like ATPase domain"/>
    <property type="match status" value="1"/>
</dbReference>
<dbReference type="EMBL" id="JACHXA010000009">
    <property type="protein sequence ID" value="MBB3066554.1"/>
    <property type="molecule type" value="Genomic_DNA"/>
</dbReference>